<dbReference type="STRING" id="313628.LNTAR_24923"/>
<dbReference type="AlphaFoldDB" id="A6DSZ2"/>
<comment type="caution">
    <text evidence="1">The sequence shown here is derived from an EMBL/GenBank/DDBJ whole genome shotgun (WGS) entry which is preliminary data.</text>
</comment>
<sequence length="93" mass="10978">MSLDNHYLGDSSFEAYSKCFTKEWDNYNHKEDLLKLVNNNIDIARPIAYHFRDSYKKWMESQAPVLDMQTPLECMKTENGIKKLKTSLQRFPG</sequence>
<gene>
    <name evidence="1" type="ORF">LNTAR_24923</name>
</gene>
<proteinExistence type="predicted"/>
<evidence type="ECO:0000313" key="1">
    <source>
        <dbReference type="EMBL" id="EDM25282.1"/>
    </source>
</evidence>
<dbReference type="Proteomes" id="UP000004947">
    <property type="component" value="Unassembled WGS sequence"/>
</dbReference>
<dbReference type="OrthoDB" id="6058653at2"/>
<evidence type="ECO:0000313" key="2">
    <source>
        <dbReference type="Proteomes" id="UP000004947"/>
    </source>
</evidence>
<accession>A6DSZ2</accession>
<protein>
    <submittedName>
        <fullName evidence="1">Uncharacterized protein</fullName>
    </submittedName>
</protein>
<dbReference type="EMBL" id="ABCK01000033">
    <property type="protein sequence ID" value="EDM25282.1"/>
    <property type="molecule type" value="Genomic_DNA"/>
</dbReference>
<name>A6DSZ2_9BACT</name>
<keyword evidence="2" id="KW-1185">Reference proteome</keyword>
<dbReference type="RefSeq" id="WP_007280948.1">
    <property type="nucleotide sequence ID" value="NZ_ABCK01000033.1"/>
</dbReference>
<reference evidence="1 2" key="1">
    <citation type="journal article" date="2010" name="J. Bacteriol.">
        <title>Genome sequence of Lentisphaera araneosa HTCC2155T, the type species of the order Lentisphaerales in the phylum Lentisphaerae.</title>
        <authorList>
            <person name="Thrash J.C."/>
            <person name="Cho J.C."/>
            <person name="Vergin K.L."/>
            <person name="Morris R.M."/>
            <person name="Giovannoni S.J."/>
        </authorList>
    </citation>
    <scope>NUCLEOTIDE SEQUENCE [LARGE SCALE GENOMIC DNA]</scope>
    <source>
        <strain evidence="1 2">HTCC2155</strain>
    </source>
</reference>
<organism evidence="1 2">
    <name type="scientific">Lentisphaera araneosa HTCC2155</name>
    <dbReference type="NCBI Taxonomy" id="313628"/>
    <lineage>
        <taxon>Bacteria</taxon>
        <taxon>Pseudomonadati</taxon>
        <taxon>Lentisphaerota</taxon>
        <taxon>Lentisphaeria</taxon>
        <taxon>Lentisphaerales</taxon>
        <taxon>Lentisphaeraceae</taxon>
        <taxon>Lentisphaera</taxon>
    </lineage>
</organism>